<dbReference type="EMBL" id="BLAY01000020">
    <property type="protein sequence ID" value="GET36939.1"/>
    <property type="molecule type" value="Genomic_DNA"/>
</dbReference>
<evidence type="ECO:0000313" key="2">
    <source>
        <dbReference type="EMBL" id="GET36939.1"/>
    </source>
</evidence>
<dbReference type="RefSeq" id="WP_226577545.1">
    <property type="nucleotide sequence ID" value="NZ_BLAY01000020.1"/>
</dbReference>
<name>A0AAV3WFU6_9CYAN</name>
<keyword evidence="3" id="KW-1185">Reference proteome</keyword>
<dbReference type="SUPFAM" id="SSF158682">
    <property type="entry name" value="TerB-like"/>
    <property type="match status" value="1"/>
</dbReference>
<sequence length="156" mass="17535">MPKGRKTANPDEVYGDDTSDANEIVLELEEAFLVILLLANDADGEVAPEERQALAVTLERMNLFKYLSTEEIEEMFDRTSNIFEQYSVDTIFDAAKKALAMELRETAFAAATYLVFADGIVTEEEGNFLGQLWGDLEISDETAQKIIEVMEIMHRA</sequence>
<feature type="domain" description="Co-chaperone DjlA N-terminal" evidence="1">
    <location>
        <begin position="30"/>
        <end position="145"/>
    </location>
</feature>
<dbReference type="Gene3D" id="1.10.3680.10">
    <property type="entry name" value="TerB-like"/>
    <property type="match status" value="1"/>
</dbReference>
<organism evidence="2 3">
    <name type="scientific">Microseira wollei NIES-4236</name>
    <dbReference type="NCBI Taxonomy" id="2530354"/>
    <lineage>
        <taxon>Bacteria</taxon>
        <taxon>Bacillati</taxon>
        <taxon>Cyanobacteriota</taxon>
        <taxon>Cyanophyceae</taxon>
        <taxon>Oscillatoriophycideae</taxon>
        <taxon>Aerosakkonematales</taxon>
        <taxon>Aerosakkonemataceae</taxon>
        <taxon>Microseira</taxon>
    </lineage>
</organism>
<dbReference type="InterPro" id="IPR007791">
    <property type="entry name" value="DjlA_N"/>
</dbReference>
<evidence type="ECO:0000259" key="1">
    <source>
        <dbReference type="Pfam" id="PF05099"/>
    </source>
</evidence>
<dbReference type="Proteomes" id="UP001050975">
    <property type="component" value="Unassembled WGS sequence"/>
</dbReference>
<dbReference type="CDD" id="cd07176">
    <property type="entry name" value="terB"/>
    <property type="match status" value="1"/>
</dbReference>
<evidence type="ECO:0000313" key="3">
    <source>
        <dbReference type="Proteomes" id="UP001050975"/>
    </source>
</evidence>
<dbReference type="AlphaFoldDB" id="A0AAV3WFU6"/>
<accession>A0AAV3WFU6</accession>
<comment type="caution">
    <text evidence="2">The sequence shown here is derived from an EMBL/GenBank/DDBJ whole genome shotgun (WGS) entry which is preliminary data.</text>
</comment>
<proteinExistence type="predicted"/>
<gene>
    <name evidence="2" type="ORF">MiSe_16920</name>
</gene>
<reference evidence="2" key="1">
    <citation type="submission" date="2019-10" db="EMBL/GenBank/DDBJ databases">
        <title>Draft genome sequece of Microseira wollei NIES-4236.</title>
        <authorList>
            <person name="Yamaguchi H."/>
            <person name="Suzuki S."/>
            <person name="Kawachi M."/>
        </authorList>
    </citation>
    <scope>NUCLEOTIDE SEQUENCE</scope>
    <source>
        <strain evidence="2">NIES-4236</strain>
    </source>
</reference>
<dbReference type="Pfam" id="PF05099">
    <property type="entry name" value="TerB"/>
    <property type="match status" value="1"/>
</dbReference>
<dbReference type="InterPro" id="IPR029024">
    <property type="entry name" value="TerB-like"/>
</dbReference>
<protein>
    <recommendedName>
        <fullName evidence="1">Co-chaperone DjlA N-terminal domain-containing protein</fullName>
    </recommendedName>
</protein>